<evidence type="ECO:0000313" key="1">
    <source>
        <dbReference type="EMBL" id="BAK82824.1"/>
    </source>
</evidence>
<accession>G2I3X7</accession>
<dbReference type="RefSeq" id="WP_014104398.1">
    <property type="nucleotide sequence ID" value="NC_016027.1"/>
</dbReference>
<dbReference type="STRING" id="634177.GLX_04120"/>
<reference evidence="2" key="1">
    <citation type="journal article" date="2011" name="J. Bacteriol.">
        <title>Complete genome sequence of NBRC 3288, a unique cellulose-nonproducing strain of Gluconacetobacter xylinus isolated from vinegar.</title>
        <authorList>
            <person name="Ogino H."/>
            <person name="Azuma Y."/>
            <person name="Hosoyama A."/>
            <person name="Nakazawa H."/>
            <person name="Matsutani M."/>
            <person name="Hasegawa A."/>
            <person name="Otsuyama K."/>
            <person name="Matsushita K."/>
            <person name="Fujita N."/>
            <person name="Shirai M."/>
        </authorList>
    </citation>
    <scope>NUCLEOTIDE SEQUENCE [LARGE SCALE GENOMIC DNA]</scope>
    <source>
        <strain evidence="2">NBRC 3288 / BCRC 11682 / LMG 1693</strain>
    </source>
</reference>
<dbReference type="EMBL" id="AP012159">
    <property type="protein sequence ID" value="BAK82824.1"/>
    <property type="molecule type" value="Genomic_DNA"/>
</dbReference>
<dbReference type="eggNOG" id="COG3753">
    <property type="taxonomic scope" value="Bacteria"/>
</dbReference>
<dbReference type="Proteomes" id="UP000009044">
    <property type="component" value="Chromosome"/>
</dbReference>
<dbReference type="Gene3D" id="1.10.10.690">
    <property type="entry name" value="YidB-like"/>
    <property type="match status" value="1"/>
</dbReference>
<sequence>MVFPIGTRDGNTNTMSGIFNDVMGKLSDLAGSTGLSQQVHSYLSQLLTPTAISSLMAQADQAGLGDKVRSWIGDGHNLPISTDELRSLLSNQQVQAMVDKTGLPAATILPVLAHLLPEAVNTQTPTGEAPKTA</sequence>
<evidence type="ECO:0000313" key="2">
    <source>
        <dbReference type="Proteomes" id="UP000009044"/>
    </source>
</evidence>
<dbReference type="InterPro" id="IPR045372">
    <property type="entry name" value="YidB"/>
</dbReference>
<organism evidence="1 2">
    <name type="scientific">Komagataeibacter medellinensis (strain NBRC 3288 / BCRC 11682 / LMG 1693 / Kondo 51)</name>
    <name type="common">Gluconacetobacter medellinensis</name>
    <dbReference type="NCBI Taxonomy" id="634177"/>
    <lineage>
        <taxon>Bacteria</taxon>
        <taxon>Pseudomonadati</taxon>
        <taxon>Pseudomonadota</taxon>
        <taxon>Alphaproteobacteria</taxon>
        <taxon>Acetobacterales</taxon>
        <taxon>Acetobacteraceae</taxon>
        <taxon>Komagataeibacter</taxon>
    </lineage>
</organism>
<name>G2I3X7_KOMMN</name>
<protein>
    <recommendedName>
        <fullName evidence="3">DUF937 domain-containing protein</fullName>
    </recommendedName>
</protein>
<dbReference type="KEGG" id="gxy:GLX_04120"/>
<evidence type="ECO:0008006" key="3">
    <source>
        <dbReference type="Google" id="ProtNLM"/>
    </source>
</evidence>
<dbReference type="PATRIC" id="fig|634177.7.peg.471"/>
<proteinExistence type="predicted"/>
<dbReference type="HOGENOM" id="CLU_084747_4_1_5"/>
<gene>
    <name evidence="1" type="ordered locus">GLX_04120</name>
</gene>
<dbReference type="InterPro" id="IPR027405">
    <property type="entry name" value="YidB-like"/>
</dbReference>
<dbReference type="Pfam" id="PF20159">
    <property type="entry name" value="YidB"/>
    <property type="match status" value="1"/>
</dbReference>
<dbReference type="AlphaFoldDB" id="G2I3X7"/>
<dbReference type="SUPFAM" id="SSF140804">
    <property type="entry name" value="YidB-like"/>
    <property type="match status" value="1"/>
</dbReference>